<dbReference type="PANTHER" id="PTHR43861:SF3">
    <property type="entry name" value="PUTATIVE (AFU_ORTHOLOGUE AFUA_2G14390)-RELATED"/>
    <property type="match status" value="1"/>
</dbReference>
<feature type="domain" description="Methyltransferase" evidence="2">
    <location>
        <begin position="40"/>
        <end position="128"/>
    </location>
</feature>
<sequence>MKTFWDERYKAEKYVYGETPNAFLASKLAGLKPGKILLPAEGEGRNAVFAAKSGWEVQAFDWSEEGLKKAEKLADKEKVHISYQLGAMEEIHYEPETFDALGLIFAHFPETNRRVYHQKLSDFLKPGGYLILEGFSKAHLQFNTENPKAGGPKNEGMLFSLEDIRNDFPDFHWELLEEVQEELKEGEFHVGKAALIRAFGRKKKTN</sequence>
<dbReference type="SUPFAM" id="SSF53335">
    <property type="entry name" value="S-adenosyl-L-methionine-dependent methyltransferases"/>
    <property type="match status" value="1"/>
</dbReference>
<gene>
    <name evidence="3" type="ORF">G9Q97_14615</name>
</gene>
<evidence type="ECO:0000313" key="3">
    <source>
        <dbReference type="EMBL" id="NHE58045.1"/>
    </source>
</evidence>
<evidence type="ECO:0000259" key="2">
    <source>
        <dbReference type="Pfam" id="PF13649"/>
    </source>
</evidence>
<protein>
    <submittedName>
        <fullName evidence="3">Class I SAM-dependent methyltransferase</fullName>
    </submittedName>
</protein>
<organism evidence="3 4">
    <name type="scientific">Cyclobacterium plantarum</name>
    <dbReference type="NCBI Taxonomy" id="2716263"/>
    <lineage>
        <taxon>Bacteria</taxon>
        <taxon>Pseudomonadati</taxon>
        <taxon>Bacteroidota</taxon>
        <taxon>Cytophagia</taxon>
        <taxon>Cytophagales</taxon>
        <taxon>Cyclobacteriaceae</taxon>
        <taxon>Cyclobacterium</taxon>
    </lineage>
</organism>
<name>A0ABX0H9K1_9BACT</name>
<dbReference type="Proteomes" id="UP000649799">
    <property type="component" value="Unassembled WGS sequence"/>
</dbReference>
<dbReference type="GO" id="GO:0008168">
    <property type="term" value="F:methyltransferase activity"/>
    <property type="evidence" value="ECO:0007669"/>
    <property type="project" value="UniProtKB-KW"/>
</dbReference>
<dbReference type="EMBL" id="JAANYN010000005">
    <property type="protein sequence ID" value="NHE58045.1"/>
    <property type="molecule type" value="Genomic_DNA"/>
</dbReference>
<evidence type="ECO:0000313" key="4">
    <source>
        <dbReference type="Proteomes" id="UP000649799"/>
    </source>
</evidence>
<keyword evidence="3" id="KW-0489">Methyltransferase</keyword>
<dbReference type="CDD" id="cd02440">
    <property type="entry name" value="AdoMet_MTases"/>
    <property type="match status" value="1"/>
</dbReference>
<evidence type="ECO:0000256" key="1">
    <source>
        <dbReference type="ARBA" id="ARBA00022679"/>
    </source>
</evidence>
<dbReference type="Gene3D" id="3.40.50.150">
    <property type="entry name" value="Vaccinia Virus protein VP39"/>
    <property type="match status" value="1"/>
</dbReference>
<dbReference type="RefSeq" id="WP_166148049.1">
    <property type="nucleotide sequence ID" value="NZ_JAANYN010000005.1"/>
</dbReference>
<comment type="caution">
    <text evidence="3">The sequence shown here is derived from an EMBL/GenBank/DDBJ whole genome shotgun (WGS) entry which is preliminary data.</text>
</comment>
<keyword evidence="4" id="KW-1185">Reference proteome</keyword>
<dbReference type="GO" id="GO:0032259">
    <property type="term" value="P:methylation"/>
    <property type="evidence" value="ECO:0007669"/>
    <property type="project" value="UniProtKB-KW"/>
</dbReference>
<reference evidence="3 4" key="1">
    <citation type="submission" date="2020-03" db="EMBL/GenBank/DDBJ databases">
        <title>Cyclobacterium plantarum sp. nov., a marine bacterium isolated from a coastal-marine wetland.</title>
        <authorList>
            <person name="Sanchez-Porro C."/>
            <person name="Ventosa A."/>
            <person name="Amoozegar M."/>
        </authorList>
    </citation>
    <scope>NUCLEOTIDE SEQUENCE [LARGE SCALE GENOMIC DNA]</scope>
    <source>
        <strain evidence="3 4">GBPx2</strain>
    </source>
</reference>
<dbReference type="InterPro" id="IPR029063">
    <property type="entry name" value="SAM-dependent_MTases_sf"/>
</dbReference>
<proteinExistence type="predicted"/>
<dbReference type="InterPro" id="IPR041698">
    <property type="entry name" value="Methyltransf_25"/>
</dbReference>
<dbReference type="PANTHER" id="PTHR43861">
    <property type="entry name" value="TRANS-ACONITATE 2-METHYLTRANSFERASE-RELATED"/>
    <property type="match status" value="1"/>
</dbReference>
<dbReference type="Pfam" id="PF13649">
    <property type="entry name" value="Methyltransf_25"/>
    <property type="match status" value="1"/>
</dbReference>
<accession>A0ABX0H9K1</accession>
<keyword evidence="1" id="KW-0808">Transferase</keyword>